<name>A0AA91JQB5_9ENTE</name>
<accession>A0AA91JQB5</accession>
<dbReference type="Proteomes" id="UP000183039">
    <property type="component" value="Unassembled WGS sequence"/>
</dbReference>
<sequence>MEKLEGQSKQQELEHLKIVKVGYVRVSSLDERQRLSVEIQTEALASCNVLFSEKQSGSNDDRPELEKAINLAKKLSNQGKQVSLYIYKLDRLTRSMSKLGSLIDEFNQHNIKLISLQENIETDSLTGRLLCIVLGYVAEIELDNIRLRTKAGLKKAKENGVILGNPGLSEKKKMEIVKLYQLNSVPVKTIARRLKVSESSVYKVARIHNLSRRNGNNATSKH</sequence>
<dbReference type="Gene3D" id="3.40.50.1390">
    <property type="entry name" value="Resolvase, N-terminal catalytic domain"/>
    <property type="match status" value="1"/>
</dbReference>
<comment type="caution">
    <text evidence="4">The sequence shown here is derived from an EMBL/GenBank/DDBJ whole genome shotgun (WGS) entry which is preliminary data.</text>
</comment>
<proteinExistence type="predicted"/>
<dbReference type="RefSeq" id="WP_071877041.1">
    <property type="nucleotide sequence ID" value="NZ_JXLC01000005.1"/>
</dbReference>
<evidence type="ECO:0000313" key="4">
    <source>
        <dbReference type="EMBL" id="OJG92664.1"/>
    </source>
</evidence>
<evidence type="ECO:0000259" key="3">
    <source>
        <dbReference type="PROSITE" id="PS51736"/>
    </source>
</evidence>
<dbReference type="GO" id="GO:0000150">
    <property type="term" value="F:DNA strand exchange activity"/>
    <property type="evidence" value="ECO:0007669"/>
    <property type="project" value="InterPro"/>
</dbReference>
<dbReference type="SMART" id="SM00857">
    <property type="entry name" value="Resolvase"/>
    <property type="match status" value="1"/>
</dbReference>
<dbReference type="GO" id="GO:0003677">
    <property type="term" value="F:DNA binding"/>
    <property type="evidence" value="ECO:0007669"/>
    <property type="project" value="UniProtKB-KW"/>
</dbReference>
<dbReference type="InterPro" id="IPR036162">
    <property type="entry name" value="Resolvase-like_N_sf"/>
</dbReference>
<evidence type="ECO:0000256" key="1">
    <source>
        <dbReference type="ARBA" id="ARBA00023125"/>
    </source>
</evidence>
<organism evidence="4 5">
    <name type="scientific">Enterococcus silesiacus</name>
    <dbReference type="NCBI Taxonomy" id="332949"/>
    <lineage>
        <taxon>Bacteria</taxon>
        <taxon>Bacillati</taxon>
        <taxon>Bacillota</taxon>
        <taxon>Bacilli</taxon>
        <taxon>Lactobacillales</taxon>
        <taxon>Enterococcaceae</taxon>
        <taxon>Enterococcus</taxon>
    </lineage>
</organism>
<dbReference type="PANTHER" id="PTHR30461">
    <property type="entry name" value="DNA-INVERTASE FROM LAMBDOID PROPHAGE"/>
    <property type="match status" value="1"/>
</dbReference>
<keyword evidence="1" id="KW-0238">DNA-binding</keyword>
<dbReference type="AlphaFoldDB" id="A0AA91JQB5"/>
<dbReference type="CDD" id="cd03768">
    <property type="entry name" value="SR_ResInv"/>
    <property type="match status" value="1"/>
</dbReference>
<dbReference type="SUPFAM" id="SSF53041">
    <property type="entry name" value="Resolvase-like"/>
    <property type="match status" value="1"/>
</dbReference>
<dbReference type="Gene3D" id="1.10.10.60">
    <property type="entry name" value="Homeodomain-like"/>
    <property type="match status" value="1"/>
</dbReference>
<dbReference type="InterPro" id="IPR050639">
    <property type="entry name" value="SSR_resolvase"/>
</dbReference>
<keyword evidence="2" id="KW-0233">DNA recombination</keyword>
<feature type="domain" description="Resolvase/invertase-type recombinase catalytic" evidence="3">
    <location>
        <begin position="19"/>
        <end position="160"/>
    </location>
</feature>
<dbReference type="PROSITE" id="PS51736">
    <property type="entry name" value="RECOMBINASES_3"/>
    <property type="match status" value="1"/>
</dbReference>
<evidence type="ECO:0000313" key="5">
    <source>
        <dbReference type="Proteomes" id="UP000183039"/>
    </source>
</evidence>
<gene>
    <name evidence="4" type="ORF">RV15_GL003089</name>
</gene>
<dbReference type="PANTHER" id="PTHR30461:SF2">
    <property type="entry name" value="SERINE RECOMBINASE PINE-RELATED"/>
    <property type="match status" value="1"/>
</dbReference>
<protein>
    <recommendedName>
        <fullName evidence="3">Resolvase/invertase-type recombinase catalytic domain-containing protein</fullName>
    </recommendedName>
</protein>
<reference evidence="4 5" key="1">
    <citation type="submission" date="2014-12" db="EMBL/GenBank/DDBJ databases">
        <title>Draft genome sequences of 29 type strains of Enterococci.</title>
        <authorList>
            <person name="Zhong Z."/>
            <person name="Sun Z."/>
            <person name="Liu W."/>
            <person name="Zhang W."/>
            <person name="Zhang H."/>
        </authorList>
    </citation>
    <scope>NUCLEOTIDE SEQUENCE [LARGE SCALE GENOMIC DNA]</scope>
    <source>
        <strain evidence="4 5">DSM 22801</strain>
    </source>
</reference>
<evidence type="ECO:0000256" key="2">
    <source>
        <dbReference type="ARBA" id="ARBA00023172"/>
    </source>
</evidence>
<dbReference type="EMBL" id="JXLC01000005">
    <property type="protein sequence ID" value="OJG92664.1"/>
    <property type="molecule type" value="Genomic_DNA"/>
</dbReference>
<dbReference type="Pfam" id="PF00239">
    <property type="entry name" value="Resolvase"/>
    <property type="match status" value="1"/>
</dbReference>
<dbReference type="InterPro" id="IPR006119">
    <property type="entry name" value="Resolv_N"/>
</dbReference>